<protein>
    <submittedName>
        <fullName evidence="2">Uncharacterized protein</fullName>
    </submittedName>
</protein>
<dbReference type="Proteomes" id="UP000799291">
    <property type="component" value="Unassembled WGS sequence"/>
</dbReference>
<organism evidence="2 3">
    <name type="scientific">Lentithecium fluviatile CBS 122367</name>
    <dbReference type="NCBI Taxonomy" id="1168545"/>
    <lineage>
        <taxon>Eukaryota</taxon>
        <taxon>Fungi</taxon>
        <taxon>Dikarya</taxon>
        <taxon>Ascomycota</taxon>
        <taxon>Pezizomycotina</taxon>
        <taxon>Dothideomycetes</taxon>
        <taxon>Pleosporomycetidae</taxon>
        <taxon>Pleosporales</taxon>
        <taxon>Massarineae</taxon>
        <taxon>Lentitheciaceae</taxon>
        <taxon>Lentithecium</taxon>
    </lineage>
</organism>
<dbReference type="OrthoDB" id="4357141at2759"/>
<evidence type="ECO:0000313" key="3">
    <source>
        <dbReference type="Proteomes" id="UP000799291"/>
    </source>
</evidence>
<feature type="compositionally biased region" description="Basic and acidic residues" evidence="1">
    <location>
        <begin position="99"/>
        <end position="122"/>
    </location>
</feature>
<sequence>PDYEALPTPVTPVSGEALASLLDRIKRVPNDEASSQHKAKLQQKVANAAQTYLAKIALLYNRNQFLAAIYNEGKARRAADQKVIGTARVATYEDLEKKRAERAVTDAKEAEKKTKKAAKEARNVASAAPEAEGAATGMKKRGRKRKSAASEAGAAMPKAKMARISQVQVAEGRQDLGAPKPSAKTVSRGKGPEPPSSTATQAEDGAALESWRAPVARMW</sequence>
<keyword evidence="3" id="KW-1185">Reference proteome</keyword>
<name>A0A6G1ILV3_9PLEO</name>
<reference evidence="2" key="1">
    <citation type="journal article" date="2020" name="Stud. Mycol.">
        <title>101 Dothideomycetes genomes: a test case for predicting lifestyles and emergence of pathogens.</title>
        <authorList>
            <person name="Haridas S."/>
            <person name="Albert R."/>
            <person name="Binder M."/>
            <person name="Bloem J."/>
            <person name="Labutti K."/>
            <person name="Salamov A."/>
            <person name="Andreopoulos B."/>
            <person name="Baker S."/>
            <person name="Barry K."/>
            <person name="Bills G."/>
            <person name="Bluhm B."/>
            <person name="Cannon C."/>
            <person name="Castanera R."/>
            <person name="Culley D."/>
            <person name="Daum C."/>
            <person name="Ezra D."/>
            <person name="Gonzalez J."/>
            <person name="Henrissat B."/>
            <person name="Kuo A."/>
            <person name="Liang C."/>
            <person name="Lipzen A."/>
            <person name="Lutzoni F."/>
            <person name="Magnuson J."/>
            <person name="Mondo S."/>
            <person name="Nolan M."/>
            <person name="Ohm R."/>
            <person name="Pangilinan J."/>
            <person name="Park H.-J."/>
            <person name="Ramirez L."/>
            <person name="Alfaro M."/>
            <person name="Sun H."/>
            <person name="Tritt A."/>
            <person name="Yoshinaga Y."/>
            <person name="Zwiers L.-H."/>
            <person name="Turgeon B."/>
            <person name="Goodwin S."/>
            <person name="Spatafora J."/>
            <person name="Crous P."/>
            <person name="Grigoriev I."/>
        </authorList>
    </citation>
    <scope>NUCLEOTIDE SEQUENCE</scope>
    <source>
        <strain evidence="2">CBS 122367</strain>
    </source>
</reference>
<feature type="compositionally biased region" description="Basic residues" evidence="1">
    <location>
        <begin position="138"/>
        <end position="147"/>
    </location>
</feature>
<evidence type="ECO:0000256" key="1">
    <source>
        <dbReference type="SAM" id="MobiDB-lite"/>
    </source>
</evidence>
<dbReference type="EMBL" id="MU005605">
    <property type="protein sequence ID" value="KAF2679217.1"/>
    <property type="molecule type" value="Genomic_DNA"/>
</dbReference>
<feature type="non-terminal residue" evidence="2">
    <location>
        <position position="1"/>
    </location>
</feature>
<proteinExistence type="predicted"/>
<feature type="compositionally biased region" description="Low complexity" evidence="1">
    <location>
        <begin position="125"/>
        <end position="137"/>
    </location>
</feature>
<dbReference type="AlphaFoldDB" id="A0A6G1ILV3"/>
<gene>
    <name evidence="2" type="ORF">K458DRAFT_314832</name>
</gene>
<accession>A0A6G1ILV3</accession>
<feature type="region of interest" description="Disordered" evidence="1">
    <location>
        <begin position="99"/>
        <end position="219"/>
    </location>
</feature>
<evidence type="ECO:0000313" key="2">
    <source>
        <dbReference type="EMBL" id="KAF2679217.1"/>
    </source>
</evidence>